<dbReference type="RefSeq" id="WP_253885094.1">
    <property type="nucleotide sequence ID" value="NZ_BAAAVB010000006.1"/>
</dbReference>
<keyword evidence="1 4" id="KW-0732">Signal</keyword>
<proteinExistence type="predicted"/>
<feature type="compositionally biased region" description="Polar residues" evidence="3">
    <location>
        <begin position="245"/>
        <end position="256"/>
    </location>
</feature>
<keyword evidence="2" id="KW-1015">Disulfide bond</keyword>
<sequence>MRRTSRMSLHAARQRIGLPATLLLAAVVGAVGLSIPAQAATPAAPPPAAPAAPTAAEDSALRQAKATGKPVEVLGRTTETTQVLAQPDGRFVLESSAAPQRVKRDGKWLAVDSTLRTTPEGTLAPAATPLDVAFSAGGTAPYVTLTSPTGEGRVELSWPTPLPAPEVRGSSVTYPAVLPGVDLVLTASDLGYSQVLVVRDATAAANPALREIKVTSRATGLALTSGADGALTAVDGTGKPVFRGSTPTQWDSSTPAGHSKPSAQDPEGGRVQRVDVAVKQVAVTKVAEQQGRAAGKAAKVETGEVTVRPDIAALTKPGVAFPVYVDPSMTGNQLAWGETTQNGWNYFNANMDAQVGRCNNSNNDCGNLTTARSYFRFNTAELAPRAGWPAVVWKAQVSTTQTHGAHLCVAESVHLRRTGVFTSGLSWNNPAVEGVLDTRASGAGDQCGGAGGVLFESDSLKDYLQAASIGSWPDIHVVLTAPDEGSQLQWKKFATSGAAAPKAIVEFSFRPNQPTGLAVPSAYLCSATATTGTATPTLTATATDNNNPTLPIVLRYEVFNSNGIQVANSADSVQIASGTTGAWTTPPLGDGMYRFQVGAINQYPGVPARYLWGPAYSTSYYFIVRTTPIPATPTIRSIDYPAQNWGATANNPGTFVLSDPTNPDVLGFSYSFTGPGTQTIPGPVDCEIDRQFGTTGGWVSGKVNVPIRVPSGLSPGYHTLHARSFDSALKFSPEQSYQFYVAPPSPFASTRIEAEAMTFSQPGGQNVPVTNQLACCWVTWSGGAQVHFQGTAVNQQFSLGFTVATERDYELGLGVTRSMDYGQTQYSIDGVALGQPTDTGPVGSFDHYDPVVRTRQISLGTKRLTAGAHTLTVKLTGANAGAVGDRFHAGIDFLQLNPTGRFEAEQASQVTPTQPAGQSMAVAPQNQAGGTASWSEGAQLAFDATADSASVELAVKIAQEADYALGANLTKGPQQAKVAISVNDVPLATTDTTPWDGYQAAAGTAYLPLGGVHLTAGTHKVKFKVSGRHTSATGWKVGVDYLSAVAIGAATAADFASAMNNNGIAPEGTGSDLDGSGVKGISAQTMAAAGLAPGASLTVDGATFVMPAHRPDGNDNVVAYGQTIPLPVAQQVKSSAIGLLVVNTCYSSPQRAGGVNYLDNTTDRPQFPPVPDWFMGSRETAQVVLPHFTLGTATSTAGQPRLFTIFVPADPTKVVKSVTLPNYGTTFMPGCVGAPAMHVLAIAPRPVATGWLGAWSAPADTITAPPGGAGLANQTVRTVVHPTVTGSQVRVTLSNSLNPNPITVTKASVGAQKGTGVEALATPTALAFGGTAAVTIPAGGEVTSDAVAFPATAGGTGNLVVSVHHASAVGTIPVHANATAPVRFGAGDLTAATSPSGFTTAATGSYLLSGVQVSTSDTSAGTVVVLGDQYAAAAGADGTAGHRNTWVDRLPGTLNTAGVPLPGSIVNASRTGLAATSAWKMAETSGTTLNDAAGSAPATLAGGYTRTTDRGGAVDFNGTTGVAATSGAVLNTARSYTVSAWVNLESTAATATVLAQGGTATGSMMLRYSQPANAWVLVGPATDSAGAATATVVGPAPTLNTWTHLVGTYDSATRLLSLYVNGQAVGSPTVSTATWTGTGPLAIGGLKLSGGAVSTYFPGSITDVRLFEGASTAVDAKVLHRGDSVAGAQTGVGSASLVDAAETLNRHVYGQPNLRTVVVALGANDVLAGRSKDDILAGFRSVMHQANAGALRNVRRSDGSLVHVIVTTIPALGLAPSDPREVVRQQVNAALVIGYTDQGADEIVDIAGEVADPANTNQVKPSYLTAGVLNDAYFTAVAVAIGVAASTFPPRAQF</sequence>
<dbReference type="Pfam" id="PF13385">
    <property type="entry name" value="Laminin_G_3"/>
    <property type="match status" value="1"/>
</dbReference>
<organism evidence="6 7">
    <name type="scientific">Actinokineospora diospyrosa</name>
    <dbReference type="NCBI Taxonomy" id="103728"/>
    <lineage>
        <taxon>Bacteria</taxon>
        <taxon>Bacillati</taxon>
        <taxon>Actinomycetota</taxon>
        <taxon>Actinomycetes</taxon>
        <taxon>Pseudonocardiales</taxon>
        <taxon>Pseudonocardiaceae</taxon>
        <taxon>Actinokineospora</taxon>
    </lineage>
</organism>
<feature type="domain" description="LamG-like jellyroll fold" evidence="5">
    <location>
        <begin position="1534"/>
        <end position="1674"/>
    </location>
</feature>
<protein>
    <submittedName>
        <fullName evidence="6">Concanavalin A-like lectin/glucanases superfamily protein</fullName>
    </submittedName>
</protein>
<dbReference type="SMART" id="SM00560">
    <property type="entry name" value="LamGL"/>
    <property type="match status" value="1"/>
</dbReference>
<dbReference type="SUPFAM" id="SSF49899">
    <property type="entry name" value="Concanavalin A-like lectins/glucanases"/>
    <property type="match status" value="1"/>
</dbReference>
<dbReference type="Gene3D" id="2.60.120.200">
    <property type="match status" value="1"/>
</dbReference>
<name>A0ABT1I694_9PSEU</name>
<feature type="region of interest" description="Disordered" evidence="3">
    <location>
        <begin position="238"/>
        <end position="270"/>
    </location>
</feature>
<feature type="chain" id="PRO_5046624503" evidence="4">
    <location>
        <begin position="40"/>
        <end position="1854"/>
    </location>
</feature>
<keyword evidence="7" id="KW-1185">Reference proteome</keyword>
<dbReference type="InterPro" id="IPR053140">
    <property type="entry name" value="GDSL_Rv0518-like"/>
</dbReference>
<evidence type="ECO:0000256" key="3">
    <source>
        <dbReference type="SAM" id="MobiDB-lite"/>
    </source>
</evidence>
<dbReference type="PANTHER" id="PTHR43784">
    <property type="entry name" value="GDSL-LIKE LIPASE/ACYLHYDROLASE, PUTATIVE (AFU_ORTHOLOGUE AFUA_2G00820)-RELATED"/>
    <property type="match status" value="1"/>
</dbReference>
<dbReference type="SUPFAM" id="SSF52266">
    <property type="entry name" value="SGNH hydrolase"/>
    <property type="match status" value="1"/>
</dbReference>
<dbReference type="EMBL" id="JAMTCO010000002">
    <property type="protein sequence ID" value="MCP2268155.1"/>
    <property type="molecule type" value="Genomic_DNA"/>
</dbReference>
<dbReference type="InterPro" id="IPR006558">
    <property type="entry name" value="LamG-like"/>
</dbReference>
<evidence type="ECO:0000256" key="1">
    <source>
        <dbReference type="ARBA" id="ARBA00022729"/>
    </source>
</evidence>
<evidence type="ECO:0000313" key="6">
    <source>
        <dbReference type="EMBL" id="MCP2268155.1"/>
    </source>
</evidence>
<evidence type="ECO:0000256" key="2">
    <source>
        <dbReference type="ARBA" id="ARBA00023157"/>
    </source>
</evidence>
<dbReference type="InterPro" id="IPR013320">
    <property type="entry name" value="ConA-like_dom_sf"/>
</dbReference>
<evidence type="ECO:0000259" key="5">
    <source>
        <dbReference type="SMART" id="SM00560"/>
    </source>
</evidence>
<gene>
    <name evidence="6" type="ORF">LV75_000641</name>
</gene>
<evidence type="ECO:0000256" key="4">
    <source>
        <dbReference type="SAM" id="SignalP"/>
    </source>
</evidence>
<dbReference type="Proteomes" id="UP001205185">
    <property type="component" value="Unassembled WGS sequence"/>
</dbReference>
<evidence type="ECO:0000313" key="7">
    <source>
        <dbReference type="Proteomes" id="UP001205185"/>
    </source>
</evidence>
<reference evidence="6 7" key="1">
    <citation type="submission" date="2022-06" db="EMBL/GenBank/DDBJ databases">
        <title>Genomic Encyclopedia of Archaeal and Bacterial Type Strains, Phase II (KMG-II): from individual species to whole genera.</title>
        <authorList>
            <person name="Goeker M."/>
        </authorList>
    </citation>
    <scope>NUCLEOTIDE SEQUENCE [LARGE SCALE GENOMIC DNA]</scope>
    <source>
        <strain evidence="6 7">DSM 44255</strain>
    </source>
</reference>
<dbReference type="PANTHER" id="PTHR43784:SF2">
    <property type="entry name" value="GDSL-LIKE LIPASE_ACYLHYDROLASE, PUTATIVE (AFU_ORTHOLOGUE AFUA_2G00820)-RELATED"/>
    <property type="match status" value="1"/>
</dbReference>
<feature type="signal peptide" evidence="4">
    <location>
        <begin position="1"/>
        <end position="39"/>
    </location>
</feature>
<feature type="region of interest" description="Disordered" evidence="3">
    <location>
        <begin position="39"/>
        <end position="58"/>
    </location>
</feature>
<comment type="caution">
    <text evidence="6">The sequence shown here is derived from an EMBL/GenBank/DDBJ whole genome shotgun (WGS) entry which is preliminary data.</text>
</comment>
<dbReference type="Gene3D" id="2.60.120.260">
    <property type="entry name" value="Galactose-binding domain-like"/>
    <property type="match status" value="2"/>
</dbReference>
<accession>A0ABT1I694</accession>